<protein>
    <submittedName>
        <fullName evidence="3">Beta-lactamase family protein</fullName>
    </submittedName>
</protein>
<organism evidence="3 4">
    <name type="scientific">Sphingomonas piscis</name>
    <dbReference type="NCBI Taxonomy" id="2714943"/>
    <lineage>
        <taxon>Bacteria</taxon>
        <taxon>Pseudomonadati</taxon>
        <taxon>Pseudomonadota</taxon>
        <taxon>Alphaproteobacteria</taxon>
        <taxon>Sphingomonadales</taxon>
        <taxon>Sphingomonadaceae</taxon>
        <taxon>Sphingomonas</taxon>
    </lineage>
</organism>
<gene>
    <name evidence="3" type="ORF">G7077_12900</name>
</gene>
<dbReference type="SUPFAM" id="SSF56601">
    <property type="entry name" value="beta-lactamase/transpeptidase-like"/>
    <property type="match status" value="1"/>
</dbReference>
<dbReference type="KEGG" id="spii:G7077_12900"/>
<dbReference type="Gene3D" id="3.40.710.10">
    <property type="entry name" value="DD-peptidase/beta-lactamase superfamily"/>
    <property type="match status" value="1"/>
</dbReference>
<keyword evidence="4" id="KW-1185">Reference proteome</keyword>
<accession>A0A6G7YSF9</accession>
<keyword evidence="1" id="KW-0732">Signal</keyword>
<evidence type="ECO:0000259" key="2">
    <source>
        <dbReference type="Pfam" id="PF00144"/>
    </source>
</evidence>
<dbReference type="Proteomes" id="UP000503222">
    <property type="component" value="Chromosome"/>
</dbReference>
<feature type="signal peptide" evidence="1">
    <location>
        <begin position="1"/>
        <end position="18"/>
    </location>
</feature>
<reference evidence="3 4" key="1">
    <citation type="submission" date="2020-03" db="EMBL/GenBank/DDBJ databases">
        <title>Sphingomonas sp. nov., isolated from fish.</title>
        <authorList>
            <person name="Hyun D.-W."/>
            <person name="Bae J.-W."/>
        </authorList>
    </citation>
    <scope>NUCLEOTIDE SEQUENCE [LARGE SCALE GENOMIC DNA]</scope>
    <source>
        <strain evidence="3 4">HDW15B</strain>
    </source>
</reference>
<dbReference type="InterPro" id="IPR050789">
    <property type="entry name" value="Diverse_Enzym_Activities"/>
</dbReference>
<feature type="domain" description="Beta-lactamase-related" evidence="2">
    <location>
        <begin position="37"/>
        <end position="402"/>
    </location>
</feature>
<proteinExistence type="predicted"/>
<sequence length="422" mass="46306">MSIVVAAMLATTAVPAAAAQSAKSASAATFSINKARIDRALAQMVSSGRIAGAEALIYKGGREVYFGSAGFADREAKRLIRRDTLFQIFSMTKPVTGVALMQLWEDKRFGLDDPLFKYLPEYAQTKVFAGMDASGKPILKAPDRPILVRDILRHTAGFSYGPGDTYPEKIFAQVEPLNLNEDLSAFSRKNATVPLQFEPGTQWRYSVAVDVQAALIEKLTGTTLEQYVRSHILDPLGMKETGWTQPAERYARLATPYEVVDGKLVRQPEAAIKRMNFSGAKLTMGGAGLVSSIDDYMRFARMLLGKGSYNGVRLLKPSTVKLMATDHLDARVTERQWLGSKGSGGFGFDFFVRTAQPQTAAENRGALGEFFWDGAMTTLFWIDPANDLAAVFLVQKQPFDGTLHHDFREAVYGPSYLGPKGD</sequence>
<dbReference type="AlphaFoldDB" id="A0A6G7YSF9"/>
<dbReference type="InterPro" id="IPR012338">
    <property type="entry name" value="Beta-lactam/transpept-like"/>
</dbReference>
<dbReference type="Pfam" id="PF00144">
    <property type="entry name" value="Beta-lactamase"/>
    <property type="match status" value="1"/>
</dbReference>
<evidence type="ECO:0000313" key="3">
    <source>
        <dbReference type="EMBL" id="QIK79672.1"/>
    </source>
</evidence>
<feature type="chain" id="PRO_5026092944" evidence="1">
    <location>
        <begin position="19"/>
        <end position="422"/>
    </location>
</feature>
<dbReference type="EMBL" id="CP049869">
    <property type="protein sequence ID" value="QIK79672.1"/>
    <property type="molecule type" value="Genomic_DNA"/>
</dbReference>
<dbReference type="PANTHER" id="PTHR43283:SF3">
    <property type="entry name" value="BETA-LACTAMASE FAMILY PROTEIN (AFU_ORTHOLOGUE AFUA_5G07500)"/>
    <property type="match status" value="1"/>
</dbReference>
<dbReference type="InterPro" id="IPR001466">
    <property type="entry name" value="Beta-lactam-related"/>
</dbReference>
<name>A0A6G7YSF9_9SPHN</name>
<dbReference type="PANTHER" id="PTHR43283">
    <property type="entry name" value="BETA-LACTAMASE-RELATED"/>
    <property type="match status" value="1"/>
</dbReference>
<evidence type="ECO:0000313" key="4">
    <source>
        <dbReference type="Proteomes" id="UP000503222"/>
    </source>
</evidence>
<evidence type="ECO:0000256" key="1">
    <source>
        <dbReference type="SAM" id="SignalP"/>
    </source>
</evidence>